<accession>A0A1H3KCY9</accession>
<dbReference type="EMBL" id="FNOT01000007">
    <property type="protein sequence ID" value="SDY50082.1"/>
    <property type="molecule type" value="Genomic_DNA"/>
</dbReference>
<protein>
    <submittedName>
        <fullName evidence="1">Uncharacterized protein</fullName>
    </submittedName>
</protein>
<dbReference type="Proteomes" id="UP000198921">
    <property type="component" value="Unassembled WGS sequence"/>
</dbReference>
<reference evidence="2" key="1">
    <citation type="submission" date="2016-10" db="EMBL/GenBank/DDBJ databases">
        <authorList>
            <person name="Varghese N."/>
            <person name="Submissions S."/>
        </authorList>
    </citation>
    <scope>NUCLEOTIDE SEQUENCE [LARGE SCALE GENOMIC DNA]</scope>
    <source>
        <strain evidence="2">DSM 45422</strain>
    </source>
</reference>
<sequence>MLHYEGPNGHHYGAFLRPGFALTTTSALDRIAFWLLADLRDRSNIVVDHWSMLATGHHAIAYANRFFDRDKQIFVEPLHGYEDPNTLTARLRRAFPEPTVKQALFLLSVNSSGRMAHQVVLPALEQADQVGAIVVALATAPPGSTAPVRSLSQLDNTYRRYNADSCAYCEVKRTVIPIDRDTYLMRLAAYTQQTAITRADTARSTKIVEAYKGLGAFSLHRDHVDGRHHAFYVDLLPMLDTERFARGLSEAVSSLRDIRPQVILHPPTEAAARLAGSVADLLNLDQVCVVSTIERGLPQLQQRQRQLLREASDVLVVDDVVITGRRLEGYRQQLITLRRNGGDSGEVNLGCLVGVARARDARALKGSADFVHHDPKRWHTFAAVETLYLPNWDKRQCPWCREQAVLERLRSDVRQHPLIAARLDALRSSGGLEDIFFPWPHAGGGPDGPAPITEEAWKVAGSSDDASAKFADRFWELNPGSVFGEVQGADLMTSVAAAIHGLRAKTTDDGRTPVEPRLDTRFRSPVSKVLDPDLYLLGRFYEPVLIASILRASHEWDVRSPDGDDHLADAVRQHLTYLASGDRFAGELLVMAALGHLPAESVQDTPSNGDPDLQRAIDALVAIARKAGGTP</sequence>
<organism evidence="1 2">
    <name type="scientific">Geodermatophilus africanus</name>
    <dbReference type="NCBI Taxonomy" id="1137993"/>
    <lineage>
        <taxon>Bacteria</taxon>
        <taxon>Bacillati</taxon>
        <taxon>Actinomycetota</taxon>
        <taxon>Actinomycetes</taxon>
        <taxon>Geodermatophilales</taxon>
        <taxon>Geodermatophilaceae</taxon>
        <taxon>Geodermatophilus</taxon>
    </lineage>
</organism>
<name>A0A1H3KCY9_9ACTN</name>
<dbReference type="Gene3D" id="3.40.50.2020">
    <property type="match status" value="1"/>
</dbReference>
<proteinExistence type="predicted"/>
<keyword evidence="2" id="KW-1185">Reference proteome</keyword>
<evidence type="ECO:0000313" key="2">
    <source>
        <dbReference type="Proteomes" id="UP000198921"/>
    </source>
</evidence>
<dbReference type="AlphaFoldDB" id="A0A1H3KCY9"/>
<gene>
    <name evidence="1" type="ORF">SAMN05660209_03036</name>
</gene>
<dbReference type="InterPro" id="IPR029057">
    <property type="entry name" value="PRTase-like"/>
</dbReference>
<evidence type="ECO:0000313" key="1">
    <source>
        <dbReference type="EMBL" id="SDY50082.1"/>
    </source>
</evidence>
<dbReference type="SUPFAM" id="SSF53271">
    <property type="entry name" value="PRTase-like"/>
    <property type="match status" value="1"/>
</dbReference>